<dbReference type="SUPFAM" id="SSF69786">
    <property type="entry name" value="YggU-like"/>
    <property type="match status" value="1"/>
</dbReference>
<dbReference type="PANTHER" id="PTHR13420:SF7">
    <property type="entry name" value="UPF0235 PROTEIN C15ORF40"/>
    <property type="match status" value="1"/>
</dbReference>
<protein>
    <recommendedName>
        <fullName evidence="2">UPF0235 protein ENT43_00945</fullName>
    </recommendedName>
</protein>
<evidence type="ECO:0000313" key="3">
    <source>
        <dbReference type="EMBL" id="HGT70811.1"/>
    </source>
</evidence>
<reference evidence="3" key="1">
    <citation type="journal article" date="2020" name="mSystems">
        <title>Genome- and Community-Level Interaction Insights into Carbon Utilization and Element Cycling Functions of Hydrothermarchaeota in Hydrothermal Sediment.</title>
        <authorList>
            <person name="Zhou Z."/>
            <person name="Liu Y."/>
            <person name="Xu W."/>
            <person name="Pan J."/>
            <person name="Luo Z.H."/>
            <person name="Li M."/>
        </authorList>
    </citation>
    <scope>NUCLEOTIDE SEQUENCE [LARGE SCALE GENOMIC DNA]</scope>
    <source>
        <strain evidence="3">SpSt-579</strain>
    </source>
</reference>
<comment type="caution">
    <text evidence="3">The sequence shown here is derived from an EMBL/GenBank/DDBJ whole genome shotgun (WGS) entry which is preliminary data.</text>
</comment>
<name>A0A7C4M1H2_UNCC3</name>
<organism evidence="3">
    <name type="scientific">candidate division CPR3 bacterium</name>
    <dbReference type="NCBI Taxonomy" id="2268181"/>
    <lineage>
        <taxon>Bacteria</taxon>
        <taxon>Bacteria division CPR3</taxon>
    </lineage>
</organism>
<dbReference type="AlphaFoldDB" id="A0A7C4M1H2"/>
<dbReference type="Gene3D" id="3.30.1200.10">
    <property type="entry name" value="YggU-like"/>
    <property type="match status" value="1"/>
</dbReference>
<dbReference type="Pfam" id="PF02594">
    <property type="entry name" value="DUF167"/>
    <property type="match status" value="1"/>
</dbReference>
<dbReference type="EMBL" id="DSYQ01000003">
    <property type="protein sequence ID" value="HGT70811.1"/>
    <property type="molecule type" value="Genomic_DNA"/>
</dbReference>
<proteinExistence type="inferred from homology"/>
<dbReference type="GO" id="GO:0005737">
    <property type="term" value="C:cytoplasm"/>
    <property type="evidence" value="ECO:0007669"/>
    <property type="project" value="TreeGrafter"/>
</dbReference>
<comment type="similarity">
    <text evidence="1 2">Belongs to the UPF0235 family.</text>
</comment>
<dbReference type="SMART" id="SM01152">
    <property type="entry name" value="DUF167"/>
    <property type="match status" value="1"/>
</dbReference>
<accession>A0A7C4M1H2</accession>
<dbReference type="InterPro" id="IPR003746">
    <property type="entry name" value="DUF167"/>
</dbReference>
<evidence type="ECO:0000256" key="1">
    <source>
        <dbReference type="ARBA" id="ARBA00010364"/>
    </source>
</evidence>
<gene>
    <name evidence="3" type="ORF">ENT43_00945</name>
</gene>
<dbReference type="HAMAP" id="MF_00634">
    <property type="entry name" value="UPF0235"/>
    <property type="match status" value="1"/>
</dbReference>
<evidence type="ECO:0000256" key="2">
    <source>
        <dbReference type="HAMAP-Rule" id="MF_00634"/>
    </source>
</evidence>
<sequence>MKLNIKITPNAKKTEIVGEDITLFGDKVLKIKVATPPVEGKANKELIDFLSSHFKVSKSSIKIMVGDKSRNKIIEIK</sequence>
<dbReference type="PANTHER" id="PTHR13420">
    <property type="entry name" value="UPF0235 PROTEIN C15ORF40"/>
    <property type="match status" value="1"/>
</dbReference>
<dbReference type="InterPro" id="IPR036591">
    <property type="entry name" value="YggU-like_sf"/>
</dbReference>
<dbReference type="NCBIfam" id="TIGR00251">
    <property type="entry name" value="DUF167 family protein"/>
    <property type="match status" value="1"/>
</dbReference>